<dbReference type="Pfam" id="PF03880">
    <property type="entry name" value="DbpA"/>
    <property type="match status" value="1"/>
</dbReference>
<dbReference type="PANTHER" id="PTHR47959">
    <property type="entry name" value="ATP-DEPENDENT RNA HELICASE RHLE-RELATED"/>
    <property type="match status" value="1"/>
</dbReference>
<dbReference type="InterPro" id="IPR012677">
    <property type="entry name" value="Nucleotide-bd_a/b_plait_sf"/>
</dbReference>
<dbReference type="InterPro" id="IPR014001">
    <property type="entry name" value="Helicase_ATP-bd"/>
</dbReference>
<evidence type="ECO:0000259" key="10">
    <source>
        <dbReference type="PROSITE" id="PS51195"/>
    </source>
</evidence>
<keyword evidence="2 7" id="KW-0378">Hydrolase</keyword>
<dbReference type="PROSITE" id="PS00039">
    <property type="entry name" value="DEAD_ATP_HELICASE"/>
    <property type="match status" value="1"/>
</dbReference>
<evidence type="ECO:0000256" key="1">
    <source>
        <dbReference type="ARBA" id="ARBA00022741"/>
    </source>
</evidence>
<dbReference type="NCBIfam" id="NF008744">
    <property type="entry name" value="PRK11776.1"/>
    <property type="match status" value="1"/>
</dbReference>
<accession>A0ABS3E9G8</accession>
<evidence type="ECO:0000256" key="5">
    <source>
        <dbReference type="ARBA" id="ARBA00038437"/>
    </source>
</evidence>
<dbReference type="InterPro" id="IPR027417">
    <property type="entry name" value="P-loop_NTPase"/>
</dbReference>
<dbReference type="PROSITE" id="PS51194">
    <property type="entry name" value="HELICASE_CTER"/>
    <property type="match status" value="1"/>
</dbReference>
<evidence type="ECO:0000256" key="2">
    <source>
        <dbReference type="ARBA" id="ARBA00022801"/>
    </source>
</evidence>
<evidence type="ECO:0000256" key="3">
    <source>
        <dbReference type="ARBA" id="ARBA00022806"/>
    </source>
</evidence>
<organism evidence="11 12">
    <name type="scientific">Microbulbifer salipaludis</name>
    <dbReference type="NCBI Taxonomy" id="187980"/>
    <lineage>
        <taxon>Bacteria</taxon>
        <taxon>Pseudomonadati</taxon>
        <taxon>Pseudomonadota</taxon>
        <taxon>Gammaproteobacteria</taxon>
        <taxon>Cellvibrionales</taxon>
        <taxon>Microbulbiferaceae</taxon>
        <taxon>Microbulbifer</taxon>
    </lineage>
</organism>
<feature type="domain" description="Helicase C-terminal" evidence="9">
    <location>
        <begin position="257"/>
        <end position="403"/>
    </location>
</feature>
<dbReference type="SUPFAM" id="SSF52540">
    <property type="entry name" value="P-loop containing nucleoside triphosphate hydrolases"/>
    <property type="match status" value="1"/>
</dbReference>
<dbReference type="InterPro" id="IPR050079">
    <property type="entry name" value="DEAD_box_RNA_helicase"/>
</dbReference>
<dbReference type="InterPro" id="IPR001650">
    <property type="entry name" value="Helicase_C-like"/>
</dbReference>
<dbReference type="SMART" id="SM00487">
    <property type="entry name" value="DEXDc"/>
    <property type="match status" value="1"/>
</dbReference>
<dbReference type="SMART" id="SM00490">
    <property type="entry name" value="HELICc"/>
    <property type="match status" value="1"/>
</dbReference>
<evidence type="ECO:0000313" key="12">
    <source>
        <dbReference type="Proteomes" id="UP000664293"/>
    </source>
</evidence>
<evidence type="ECO:0000256" key="7">
    <source>
        <dbReference type="RuleBase" id="RU000492"/>
    </source>
</evidence>
<proteinExistence type="inferred from homology"/>
<dbReference type="CDD" id="cd12501">
    <property type="entry name" value="RRM_EcDbpA_like"/>
    <property type="match status" value="1"/>
</dbReference>
<dbReference type="CDD" id="cd00268">
    <property type="entry name" value="DEADc"/>
    <property type="match status" value="1"/>
</dbReference>
<dbReference type="GO" id="GO:0016787">
    <property type="term" value="F:hydrolase activity"/>
    <property type="evidence" value="ECO:0007669"/>
    <property type="project" value="UniProtKB-KW"/>
</dbReference>
<keyword evidence="12" id="KW-1185">Reference proteome</keyword>
<dbReference type="Proteomes" id="UP000664293">
    <property type="component" value="Unassembled WGS sequence"/>
</dbReference>
<dbReference type="InterPro" id="IPR000629">
    <property type="entry name" value="RNA-helicase_DEAD-box_CS"/>
</dbReference>
<protein>
    <submittedName>
        <fullName evidence="11">ATP-dependent RNA helicase DbpA</fullName>
        <ecNumber evidence="11">3.6.4.13</ecNumber>
    </submittedName>
</protein>
<dbReference type="CDD" id="cd18787">
    <property type="entry name" value="SF2_C_DEAD"/>
    <property type="match status" value="1"/>
</dbReference>
<dbReference type="Pfam" id="PF00270">
    <property type="entry name" value="DEAD"/>
    <property type="match status" value="1"/>
</dbReference>
<sequence>MAPGFPTIRGYFSNRASVVTTADTNHPREFQSLPLQPSLLKNLEDLGYERLTEIQAAALPAIVDGKDVIGQAKTGSGKTVAFGLGLLHKLRVEQFRVQSLVLCPTRELADQVARELRKLARAIHNIKILTLCGGMPFGPQIGSLKHGAHIVVGTPGRIEDHLRKGNLDLSNVDTLVLDEADRMLDMGFQAVLDQILAELPQQRQTLLFSATYPKTIDALATRVLRDPVKVEVAAGHTQSSIQQHYYRVENNEARPAALYQLLANYDASSALVFCNTKKETDEAAETLKRAGFAALALHGDMEQKDRDRTLTLFANGSASILVATDVAARGLDIEELPVVVNYHLSRDPEVHVHRVGRTGRAGQKGVALSLVSKKEIYKLERLEEQMQQKITLQEVPELPRGFAPTRPIMATLQIDGGKKQKVRAGDVVGALTGEGGIDGKQIGKIQLFDFSTFVAVERPVAKKALNKLASGKLKGRKFRARIVGV</sequence>
<dbReference type="Gene3D" id="3.40.50.300">
    <property type="entry name" value="P-loop containing nucleotide triphosphate hydrolases"/>
    <property type="match status" value="2"/>
</dbReference>
<feature type="domain" description="DEAD-box RNA helicase Q" evidence="10">
    <location>
        <begin position="28"/>
        <end position="56"/>
    </location>
</feature>
<dbReference type="EC" id="3.6.4.13" evidence="11"/>
<evidence type="ECO:0000259" key="8">
    <source>
        <dbReference type="PROSITE" id="PS51192"/>
    </source>
</evidence>
<feature type="domain" description="Helicase ATP-binding" evidence="8">
    <location>
        <begin position="59"/>
        <end position="230"/>
    </location>
</feature>
<keyword evidence="3 7" id="KW-0347">Helicase</keyword>
<evidence type="ECO:0000256" key="4">
    <source>
        <dbReference type="ARBA" id="ARBA00022840"/>
    </source>
</evidence>
<dbReference type="GO" id="GO:0003724">
    <property type="term" value="F:RNA helicase activity"/>
    <property type="evidence" value="ECO:0007669"/>
    <property type="project" value="UniProtKB-EC"/>
</dbReference>
<evidence type="ECO:0000259" key="9">
    <source>
        <dbReference type="PROSITE" id="PS51194"/>
    </source>
</evidence>
<dbReference type="InterPro" id="IPR014014">
    <property type="entry name" value="RNA_helicase_DEAD_Q_motif"/>
</dbReference>
<dbReference type="PANTHER" id="PTHR47959:SF1">
    <property type="entry name" value="ATP-DEPENDENT RNA HELICASE DBPA"/>
    <property type="match status" value="1"/>
</dbReference>
<keyword evidence="4 7" id="KW-0067">ATP-binding</keyword>
<dbReference type="Gene3D" id="3.30.70.330">
    <property type="match status" value="1"/>
</dbReference>
<dbReference type="PROSITE" id="PS51195">
    <property type="entry name" value="Q_MOTIF"/>
    <property type="match status" value="1"/>
</dbReference>
<dbReference type="PROSITE" id="PS51192">
    <property type="entry name" value="HELICASE_ATP_BIND_1"/>
    <property type="match status" value="1"/>
</dbReference>
<keyword evidence="1 7" id="KW-0547">Nucleotide-binding</keyword>
<comment type="caution">
    <text evidence="11">The sequence shown here is derived from an EMBL/GenBank/DDBJ whole genome shotgun (WGS) entry which is preliminary data.</text>
</comment>
<dbReference type="InterPro" id="IPR011545">
    <property type="entry name" value="DEAD/DEAH_box_helicase_dom"/>
</dbReference>
<evidence type="ECO:0000256" key="6">
    <source>
        <dbReference type="PROSITE-ProRule" id="PRU00552"/>
    </source>
</evidence>
<dbReference type="EMBL" id="JAEKJR010000002">
    <property type="protein sequence ID" value="MBN8431699.1"/>
    <property type="molecule type" value="Genomic_DNA"/>
</dbReference>
<dbReference type="InterPro" id="IPR005580">
    <property type="entry name" value="DbpA/CsdA_RNA-bd_dom"/>
</dbReference>
<dbReference type="InterPro" id="IPR044742">
    <property type="entry name" value="DEAD/DEAH_RhlB"/>
</dbReference>
<feature type="short sequence motif" description="Q motif" evidence="6">
    <location>
        <begin position="28"/>
        <end position="56"/>
    </location>
</feature>
<gene>
    <name evidence="11" type="primary">dbpA</name>
    <name evidence="11" type="ORF">JF535_12645</name>
</gene>
<comment type="similarity">
    <text evidence="5 7">Belongs to the DEAD box helicase family.</text>
</comment>
<reference evidence="11 12" key="1">
    <citation type="submission" date="2020-12" db="EMBL/GenBank/DDBJ databases">
        <title>Oil enriched cultivation method for isolating marine PHA-producing bacteria.</title>
        <authorList>
            <person name="Zheng W."/>
            <person name="Yu S."/>
            <person name="Huang Y."/>
        </authorList>
    </citation>
    <scope>NUCLEOTIDE SEQUENCE [LARGE SCALE GENOMIC DNA]</scope>
    <source>
        <strain evidence="11 12">SN0-2</strain>
    </source>
</reference>
<evidence type="ECO:0000313" key="11">
    <source>
        <dbReference type="EMBL" id="MBN8431699.1"/>
    </source>
</evidence>
<name>A0ABS3E9G8_9GAMM</name>
<dbReference type="Pfam" id="PF00271">
    <property type="entry name" value="Helicase_C"/>
    <property type="match status" value="1"/>
</dbReference>